<name>A0A3B1C688_9ZZZZ</name>
<dbReference type="SUPFAM" id="SSF81606">
    <property type="entry name" value="PP2C-like"/>
    <property type="match status" value="1"/>
</dbReference>
<evidence type="ECO:0000256" key="1">
    <source>
        <dbReference type="ARBA" id="ARBA00022801"/>
    </source>
</evidence>
<dbReference type="SUPFAM" id="SSF52172">
    <property type="entry name" value="CheY-like"/>
    <property type="match status" value="1"/>
</dbReference>
<dbReference type="AlphaFoldDB" id="A0A3B1C688"/>
<dbReference type="InterPro" id="IPR001789">
    <property type="entry name" value="Sig_transdc_resp-reg_receiver"/>
</dbReference>
<dbReference type="Pfam" id="PF07228">
    <property type="entry name" value="SpoIIE"/>
    <property type="match status" value="1"/>
</dbReference>
<organism evidence="3">
    <name type="scientific">hydrothermal vent metagenome</name>
    <dbReference type="NCBI Taxonomy" id="652676"/>
    <lineage>
        <taxon>unclassified sequences</taxon>
        <taxon>metagenomes</taxon>
        <taxon>ecological metagenomes</taxon>
    </lineage>
</organism>
<dbReference type="InterPro" id="IPR011006">
    <property type="entry name" value="CheY-like_superfamily"/>
</dbReference>
<accession>A0A3B1C688</accession>
<dbReference type="Gene3D" id="3.40.50.2300">
    <property type="match status" value="1"/>
</dbReference>
<proteinExistence type="predicted"/>
<dbReference type="Pfam" id="PF00072">
    <property type="entry name" value="Response_reg"/>
    <property type="match status" value="1"/>
</dbReference>
<evidence type="ECO:0000313" key="3">
    <source>
        <dbReference type="EMBL" id="VAX20143.1"/>
    </source>
</evidence>
<dbReference type="GO" id="GO:0000160">
    <property type="term" value="P:phosphorelay signal transduction system"/>
    <property type="evidence" value="ECO:0007669"/>
    <property type="project" value="InterPro"/>
</dbReference>
<feature type="domain" description="Response regulatory" evidence="2">
    <location>
        <begin position="8"/>
        <end position="124"/>
    </location>
</feature>
<dbReference type="InterPro" id="IPR001932">
    <property type="entry name" value="PPM-type_phosphatase-like_dom"/>
</dbReference>
<gene>
    <name evidence="3" type="ORF">MNBD_IGNAVI01-1135</name>
</gene>
<dbReference type="InterPro" id="IPR052016">
    <property type="entry name" value="Bact_Sigma-Reg"/>
</dbReference>
<evidence type="ECO:0000259" key="2">
    <source>
        <dbReference type="PROSITE" id="PS50110"/>
    </source>
</evidence>
<dbReference type="SMART" id="SM00448">
    <property type="entry name" value="REC"/>
    <property type="match status" value="1"/>
</dbReference>
<protein>
    <recommendedName>
        <fullName evidence="2">Response regulatory domain-containing protein</fullName>
    </recommendedName>
</protein>
<dbReference type="SMART" id="SM00331">
    <property type="entry name" value="PP2C_SIG"/>
    <property type="match status" value="1"/>
</dbReference>
<dbReference type="EMBL" id="UOGD01000159">
    <property type="protein sequence ID" value="VAX20143.1"/>
    <property type="molecule type" value="Genomic_DNA"/>
</dbReference>
<reference evidence="3" key="1">
    <citation type="submission" date="2018-06" db="EMBL/GenBank/DDBJ databases">
        <authorList>
            <person name="Zhirakovskaya E."/>
        </authorList>
    </citation>
    <scope>NUCLEOTIDE SEQUENCE</scope>
</reference>
<keyword evidence="1" id="KW-0378">Hydrolase</keyword>
<dbReference type="InterPro" id="IPR036457">
    <property type="entry name" value="PPM-type-like_dom_sf"/>
</dbReference>
<dbReference type="Gene3D" id="3.60.40.10">
    <property type="entry name" value="PPM-type phosphatase domain"/>
    <property type="match status" value="1"/>
</dbReference>
<dbReference type="PANTHER" id="PTHR43156">
    <property type="entry name" value="STAGE II SPORULATION PROTEIN E-RELATED"/>
    <property type="match status" value="1"/>
</dbReference>
<dbReference type="PANTHER" id="PTHR43156:SF2">
    <property type="entry name" value="STAGE II SPORULATION PROTEIN E"/>
    <property type="match status" value="1"/>
</dbReference>
<dbReference type="PROSITE" id="PS50110">
    <property type="entry name" value="RESPONSE_REGULATORY"/>
    <property type="match status" value="1"/>
</dbReference>
<sequence>MGETSKPKILLVEDEQNIARLFKFNLTKAGYEVEHAFDGEEGFKKVKSFKPDLIISDIMMPRVDGFEFRKMLISDEKLKSIPFIFLTAKTSEEDILQGYDYDIQEYIVKTSSPRIILAKLKAILKSSEDQKNRGEMEVQAAAETLGATVVPEKFPEFKGYTIEHWHVPFKKVPGGDFIDYVQIDDDNLAIVLGDVMGKKWGAWYFAVAYAGYVRSAIRFVLQGEEKLTASKIVHQVNESVYFDERISEVFITLSIVIINRKENKINYCGAGDLPIFHFSNGKIKVIKSTGLLLGFSMENKYVDEEIQLSKGDEVYMLTDGILESRDYDGIPIESLGFIKIIKEKEEGDILNNIKSRIMDITNGHFDDDISVICIQAN</sequence>
<dbReference type="GO" id="GO:0016791">
    <property type="term" value="F:phosphatase activity"/>
    <property type="evidence" value="ECO:0007669"/>
    <property type="project" value="TreeGrafter"/>
</dbReference>